<evidence type="ECO:0000313" key="3">
    <source>
        <dbReference type="EMBL" id="MTV30311.1"/>
    </source>
</evidence>
<dbReference type="InterPro" id="IPR017850">
    <property type="entry name" value="Alkaline_phosphatase_core_sf"/>
</dbReference>
<gene>
    <name evidence="3" type="ORF">GJ654_04810</name>
</gene>
<dbReference type="PANTHER" id="PTHR31956">
    <property type="entry name" value="NON-SPECIFIC PHOSPHOLIPASE C4-RELATED"/>
    <property type="match status" value="1"/>
</dbReference>
<reference evidence="3 4" key="1">
    <citation type="submission" date="2019-11" db="EMBL/GenBank/DDBJ databases">
        <title>Whole-genome sequence of a Rhodoblastus acidophilus DSM 142.</title>
        <authorList>
            <person name="Kyndt J.A."/>
            <person name="Meyer T.E."/>
        </authorList>
    </citation>
    <scope>NUCLEOTIDE SEQUENCE [LARGE SCALE GENOMIC DNA]</scope>
    <source>
        <strain evidence="3 4">DSM 142</strain>
    </source>
</reference>
<dbReference type="EMBL" id="WNKS01000003">
    <property type="protein sequence ID" value="MTV30311.1"/>
    <property type="molecule type" value="Genomic_DNA"/>
</dbReference>
<dbReference type="PANTHER" id="PTHR31956:SF8">
    <property type="entry name" value="ACID PHOSPHATASE PHOA (AFU_ORTHOLOGUE AFUA_1G03570)"/>
    <property type="match status" value="1"/>
</dbReference>
<proteinExistence type="predicted"/>
<keyword evidence="2" id="KW-0812">Transmembrane</keyword>
<name>A0A6N8DMA2_RHOAC</name>
<evidence type="ECO:0008006" key="5">
    <source>
        <dbReference type="Google" id="ProtNLM"/>
    </source>
</evidence>
<dbReference type="InterPro" id="IPR007312">
    <property type="entry name" value="Phosphoesterase"/>
</dbReference>
<organism evidence="3 4">
    <name type="scientific">Rhodoblastus acidophilus</name>
    <name type="common">Rhodopseudomonas acidophila</name>
    <dbReference type="NCBI Taxonomy" id="1074"/>
    <lineage>
        <taxon>Bacteria</taxon>
        <taxon>Pseudomonadati</taxon>
        <taxon>Pseudomonadota</taxon>
        <taxon>Alphaproteobacteria</taxon>
        <taxon>Hyphomicrobiales</taxon>
        <taxon>Rhodoblastaceae</taxon>
        <taxon>Rhodoblastus</taxon>
    </lineage>
</organism>
<dbReference type="Pfam" id="PF04185">
    <property type="entry name" value="Phosphoesterase"/>
    <property type="match status" value="1"/>
</dbReference>
<sequence length="358" mass="38336">MGWSGAPPHGVACGGGLSFARITGRIRLRRKTLVSFVIALAGLLIGQAAEAAAARRLDHVFVLVLENRGFDDAILNGPTPFLRELADRAGLATQYFGVAHPSLPNYLALVGGDTFGIRDNRPSCFASDLVAGAACNRIDGDSLAEQLTAAGLTHAVYAESLPAPGAMVAAAPSRAEPLYAQKHNPFPFFAPFAQNAEARARMKPLEAFAEDLERDPPNFALIVPNQCHDGHGLETCRDLDQLARDYDAMARDIYARIRASKAWSARAVFVVTFDEGARPRYPNPPSEFARRAAGADNHVATLVATPCGGSVQEPARFDHYALLATIEDGFALPRLRKAASAPTMDTLFFPDCGGPARR</sequence>
<keyword evidence="2" id="KW-0472">Membrane</keyword>
<dbReference type="Gene3D" id="3.40.720.10">
    <property type="entry name" value="Alkaline Phosphatase, subunit A"/>
    <property type="match status" value="1"/>
</dbReference>
<dbReference type="GO" id="GO:0016788">
    <property type="term" value="F:hydrolase activity, acting on ester bonds"/>
    <property type="evidence" value="ECO:0007669"/>
    <property type="project" value="InterPro"/>
</dbReference>
<evidence type="ECO:0000313" key="4">
    <source>
        <dbReference type="Proteomes" id="UP000439113"/>
    </source>
</evidence>
<evidence type="ECO:0000256" key="2">
    <source>
        <dbReference type="SAM" id="Phobius"/>
    </source>
</evidence>
<keyword evidence="2" id="KW-1133">Transmembrane helix</keyword>
<evidence type="ECO:0000256" key="1">
    <source>
        <dbReference type="ARBA" id="ARBA00022801"/>
    </source>
</evidence>
<dbReference type="SUPFAM" id="SSF53649">
    <property type="entry name" value="Alkaline phosphatase-like"/>
    <property type="match status" value="1"/>
</dbReference>
<comment type="caution">
    <text evidence="3">The sequence shown here is derived from an EMBL/GenBank/DDBJ whole genome shotgun (WGS) entry which is preliminary data.</text>
</comment>
<accession>A0A6N8DMA2</accession>
<protein>
    <recommendedName>
        <fullName evidence="5">Phosphoesterase</fullName>
    </recommendedName>
</protein>
<dbReference type="AlphaFoldDB" id="A0A6N8DMA2"/>
<keyword evidence="1" id="KW-0378">Hydrolase</keyword>
<dbReference type="GO" id="GO:0009395">
    <property type="term" value="P:phospholipid catabolic process"/>
    <property type="evidence" value="ECO:0007669"/>
    <property type="project" value="TreeGrafter"/>
</dbReference>
<feature type="transmembrane region" description="Helical" evidence="2">
    <location>
        <begin position="32"/>
        <end position="49"/>
    </location>
</feature>
<dbReference type="Proteomes" id="UP000439113">
    <property type="component" value="Unassembled WGS sequence"/>
</dbReference>